<evidence type="ECO:0000256" key="5">
    <source>
        <dbReference type="ARBA" id="ARBA00023004"/>
    </source>
</evidence>
<keyword evidence="2 8" id="KW-0349">Heme</keyword>
<feature type="domain" description="Cytochrome b5 heme-binding" evidence="9">
    <location>
        <begin position="4"/>
        <end position="80"/>
    </location>
</feature>
<dbReference type="AlphaFoldDB" id="A0A6A4PPT1"/>
<organism evidence="10 11">
    <name type="scientific">Lupinus albus</name>
    <name type="common">White lupine</name>
    <name type="synonym">Lupinus termis</name>
    <dbReference type="NCBI Taxonomy" id="3870"/>
    <lineage>
        <taxon>Eukaryota</taxon>
        <taxon>Viridiplantae</taxon>
        <taxon>Streptophyta</taxon>
        <taxon>Embryophyta</taxon>
        <taxon>Tracheophyta</taxon>
        <taxon>Spermatophyta</taxon>
        <taxon>Magnoliopsida</taxon>
        <taxon>eudicotyledons</taxon>
        <taxon>Gunneridae</taxon>
        <taxon>Pentapetalae</taxon>
        <taxon>rosids</taxon>
        <taxon>fabids</taxon>
        <taxon>Fabales</taxon>
        <taxon>Fabaceae</taxon>
        <taxon>Papilionoideae</taxon>
        <taxon>50 kb inversion clade</taxon>
        <taxon>genistoids sensu lato</taxon>
        <taxon>core genistoids</taxon>
        <taxon>Genisteae</taxon>
        <taxon>Lupinus</taxon>
    </lineage>
</organism>
<dbReference type="PANTHER" id="PTHR19359:SF14">
    <property type="entry name" value="CYTOCHROME B5 A"/>
    <property type="match status" value="1"/>
</dbReference>
<keyword evidence="4 8" id="KW-0479">Metal-binding</keyword>
<evidence type="ECO:0000256" key="7">
    <source>
        <dbReference type="ARBA" id="ARBA00038168"/>
    </source>
</evidence>
<keyword evidence="8" id="KW-1133">Transmembrane helix</keyword>
<dbReference type="SMART" id="SM01117">
    <property type="entry name" value="Cyt-b5"/>
    <property type="match status" value="1"/>
</dbReference>
<dbReference type="PROSITE" id="PS50255">
    <property type="entry name" value="CYTOCHROME_B5_2"/>
    <property type="match status" value="1"/>
</dbReference>
<dbReference type="GO" id="GO:0016020">
    <property type="term" value="C:membrane"/>
    <property type="evidence" value="ECO:0007669"/>
    <property type="project" value="UniProtKB-SubCell"/>
</dbReference>
<dbReference type="GO" id="GO:0020037">
    <property type="term" value="F:heme binding"/>
    <property type="evidence" value="ECO:0007669"/>
    <property type="project" value="UniProtKB-UniRule"/>
</dbReference>
<evidence type="ECO:0000259" key="9">
    <source>
        <dbReference type="PROSITE" id="PS50255"/>
    </source>
</evidence>
<evidence type="ECO:0000313" key="11">
    <source>
        <dbReference type="Proteomes" id="UP000447434"/>
    </source>
</evidence>
<evidence type="ECO:0000256" key="8">
    <source>
        <dbReference type="RuleBase" id="RU362121"/>
    </source>
</evidence>
<feature type="transmembrane region" description="Helical" evidence="8">
    <location>
        <begin position="114"/>
        <end position="132"/>
    </location>
</feature>
<dbReference type="InterPro" id="IPR001199">
    <property type="entry name" value="Cyt_B5-like_heme/steroid-bd"/>
</dbReference>
<evidence type="ECO:0000256" key="6">
    <source>
        <dbReference type="ARBA" id="ARBA00023136"/>
    </source>
</evidence>
<keyword evidence="3 8" id="KW-0812">Transmembrane</keyword>
<proteinExistence type="inferred from homology"/>
<dbReference type="GO" id="GO:0046872">
    <property type="term" value="F:metal ion binding"/>
    <property type="evidence" value="ECO:0007669"/>
    <property type="project" value="UniProtKB-UniRule"/>
</dbReference>
<evidence type="ECO:0000256" key="2">
    <source>
        <dbReference type="ARBA" id="ARBA00022617"/>
    </source>
</evidence>
<comment type="subcellular location">
    <subcellularLocation>
        <location evidence="1">Membrane</location>
    </subcellularLocation>
</comment>
<comment type="similarity">
    <text evidence="7 8">Belongs to the cytochrome b5 family.</text>
</comment>
<evidence type="ECO:0000256" key="1">
    <source>
        <dbReference type="ARBA" id="ARBA00004370"/>
    </source>
</evidence>
<dbReference type="SUPFAM" id="SSF55856">
    <property type="entry name" value="Cytochrome b5-like heme/steroid binding domain"/>
    <property type="match status" value="1"/>
</dbReference>
<keyword evidence="6 8" id="KW-0472">Membrane</keyword>
<dbReference type="Proteomes" id="UP000447434">
    <property type="component" value="Chromosome 11"/>
</dbReference>
<sequence>MAGRSFFTLSQVAQHNSKQDCWLVINGKVSEVTKFLEEHPGGEEALLELAGKDATKEFDAIGHSMVALNMLLKYQVGVVQGAIVEEVDPKDVMEKESKSKDMSAFVIKEDAMPLAFYELFVPLIVATLYFVYRCLTTTYPLTTNSSHL</sequence>
<evidence type="ECO:0000256" key="3">
    <source>
        <dbReference type="ARBA" id="ARBA00022692"/>
    </source>
</evidence>
<dbReference type="FunFam" id="3.10.120.10:FF:000002">
    <property type="entry name" value="Cytochrome b5 type B"/>
    <property type="match status" value="1"/>
</dbReference>
<dbReference type="InterPro" id="IPR036400">
    <property type="entry name" value="Cyt_B5-like_heme/steroid_sf"/>
</dbReference>
<dbReference type="InterPro" id="IPR018506">
    <property type="entry name" value="Cyt_B5_heme-BS"/>
</dbReference>
<dbReference type="EMBL" id="WOCE01000011">
    <property type="protein sequence ID" value="KAE9603621.1"/>
    <property type="molecule type" value="Genomic_DNA"/>
</dbReference>
<dbReference type="Pfam" id="PF00173">
    <property type="entry name" value="Cyt-b5"/>
    <property type="match status" value="1"/>
</dbReference>
<accession>A0A6A4PPT1</accession>
<reference evidence="11" key="1">
    <citation type="journal article" date="2020" name="Nat. Commun.">
        <title>Genome sequence of the cluster root forming white lupin.</title>
        <authorList>
            <person name="Hufnagel B."/>
            <person name="Marques A."/>
            <person name="Soriano A."/>
            <person name="Marques L."/>
            <person name="Divol F."/>
            <person name="Doumas P."/>
            <person name="Sallet E."/>
            <person name="Mancinotti D."/>
            <person name="Carrere S."/>
            <person name="Marande W."/>
            <person name="Arribat S."/>
            <person name="Keller J."/>
            <person name="Huneau C."/>
            <person name="Blein T."/>
            <person name="Aime D."/>
            <person name="Laguerre M."/>
            <person name="Taylor J."/>
            <person name="Schubert V."/>
            <person name="Nelson M."/>
            <person name="Geu-Flores F."/>
            <person name="Crespi M."/>
            <person name="Gallardo-Guerrero K."/>
            <person name="Delaux P.-M."/>
            <person name="Salse J."/>
            <person name="Berges H."/>
            <person name="Guyot R."/>
            <person name="Gouzy J."/>
            <person name="Peret B."/>
        </authorList>
    </citation>
    <scope>NUCLEOTIDE SEQUENCE [LARGE SCALE GENOMIC DNA]</scope>
    <source>
        <strain evidence="11">cv. Amiga</strain>
    </source>
</reference>
<dbReference type="InterPro" id="IPR050668">
    <property type="entry name" value="Cytochrome_b5"/>
</dbReference>
<dbReference type="PANTHER" id="PTHR19359">
    <property type="entry name" value="CYTOCHROME B5"/>
    <property type="match status" value="1"/>
</dbReference>
<evidence type="ECO:0000313" key="10">
    <source>
        <dbReference type="EMBL" id="KAE9603621.1"/>
    </source>
</evidence>
<dbReference type="Gene3D" id="3.10.120.10">
    <property type="entry name" value="Cytochrome b5-like heme/steroid binding domain"/>
    <property type="match status" value="1"/>
</dbReference>
<keyword evidence="11" id="KW-1185">Reference proteome</keyword>
<comment type="caution">
    <text evidence="10">The sequence shown here is derived from an EMBL/GenBank/DDBJ whole genome shotgun (WGS) entry which is preliminary data.</text>
</comment>
<name>A0A6A4PPT1_LUPAL</name>
<dbReference type="PROSITE" id="PS00191">
    <property type="entry name" value="CYTOCHROME_B5_1"/>
    <property type="match status" value="1"/>
</dbReference>
<gene>
    <name evidence="10" type="ORF">Lalb_Chr11g0062821</name>
</gene>
<keyword evidence="5 8" id="KW-0408">Iron</keyword>
<protein>
    <submittedName>
        <fullName evidence="10">Putative flavonoid 3',5'-hydroxylase</fullName>
    </submittedName>
</protein>
<dbReference type="PRINTS" id="PR00363">
    <property type="entry name" value="CYTOCHROMEB5"/>
</dbReference>
<evidence type="ECO:0000256" key="4">
    <source>
        <dbReference type="ARBA" id="ARBA00022723"/>
    </source>
</evidence>
<dbReference type="OrthoDB" id="260519at2759"/>